<comment type="caution">
    <text evidence="3">The sequence shown here is derived from an EMBL/GenBank/DDBJ whole genome shotgun (WGS) entry which is preliminary data.</text>
</comment>
<dbReference type="PIRSF" id="PIRSF021383">
    <property type="entry name" value="YunB"/>
    <property type="match status" value="1"/>
</dbReference>
<evidence type="ECO:0000313" key="4">
    <source>
        <dbReference type="Proteomes" id="UP001501459"/>
    </source>
</evidence>
<gene>
    <name evidence="3" type="ORF">GCM10008983_01380</name>
</gene>
<evidence type="ECO:0008006" key="5">
    <source>
        <dbReference type="Google" id="ProtNLM"/>
    </source>
</evidence>
<evidence type="ECO:0000256" key="2">
    <source>
        <dbReference type="SAM" id="Phobius"/>
    </source>
</evidence>
<accession>A0ABP3IV53</accession>
<keyword evidence="2" id="KW-0472">Membrane</keyword>
<proteinExistence type="predicted"/>
<protein>
    <recommendedName>
        <fullName evidence="5">Sporulation protein YunB</fullName>
    </recommendedName>
</protein>
<evidence type="ECO:0000313" key="3">
    <source>
        <dbReference type="EMBL" id="GAA0428758.1"/>
    </source>
</evidence>
<dbReference type="Proteomes" id="UP001501459">
    <property type="component" value="Unassembled WGS sequence"/>
</dbReference>
<sequence length="269" mass="29542">MRKRFGKKRMGGGPPSVKNMLIITVILFVLMVGLSIVIIDKGLKPTLMEVAQSKTTEFATRGINTAVRFAENYNYDDLLDITYDNEGKVTRFGWNSAIVSEINRVATDRVEEYFRYMNTGEPPDYENSLFEPKEFEDTTENLPQKDPTVVEIPIGQATGNSILANLGPTIPVNFEFVGNVKTNIVREDEPLGINGAWVSLYVEVEAEVQIIIPFTTDTKTVSTEIFVDSGALMGDIPNFYGSGSGSGGNPSISVPKNEIKGGNQGNQTQ</sequence>
<keyword evidence="2" id="KW-0812">Transmembrane</keyword>
<dbReference type="Pfam" id="PF09560">
    <property type="entry name" value="Spore_YunB"/>
    <property type="match status" value="1"/>
</dbReference>
<dbReference type="EMBL" id="BAAADM010000002">
    <property type="protein sequence ID" value="GAA0428758.1"/>
    <property type="molecule type" value="Genomic_DNA"/>
</dbReference>
<keyword evidence="2" id="KW-1133">Transmembrane helix</keyword>
<keyword evidence="4" id="KW-1185">Reference proteome</keyword>
<dbReference type="RefSeq" id="WP_343750507.1">
    <property type="nucleotide sequence ID" value="NZ_BAAADM010000002.1"/>
</dbReference>
<dbReference type="InterPro" id="IPR014197">
    <property type="entry name" value="Sporulation_prot_YunB"/>
</dbReference>
<reference evidence="4" key="1">
    <citation type="journal article" date="2019" name="Int. J. Syst. Evol. Microbiol.">
        <title>The Global Catalogue of Microorganisms (GCM) 10K type strain sequencing project: providing services to taxonomists for standard genome sequencing and annotation.</title>
        <authorList>
            <consortium name="The Broad Institute Genomics Platform"/>
            <consortium name="The Broad Institute Genome Sequencing Center for Infectious Disease"/>
            <person name="Wu L."/>
            <person name="Ma J."/>
        </authorList>
    </citation>
    <scope>NUCLEOTIDE SEQUENCE [LARGE SCALE GENOMIC DNA]</scope>
    <source>
        <strain evidence="4">JCM 12149</strain>
    </source>
</reference>
<feature type="region of interest" description="Disordered" evidence="1">
    <location>
        <begin position="244"/>
        <end position="269"/>
    </location>
</feature>
<evidence type="ECO:0000256" key="1">
    <source>
        <dbReference type="SAM" id="MobiDB-lite"/>
    </source>
</evidence>
<dbReference type="NCBIfam" id="TIGR02832">
    <property type="entry name" value="spo_yunB"/>
    <property type="match status" value="1"/>
</dbReference>
<organism evidence="3 4">
    <name type="scientific">Lentibacillus halophilus</name>
    <dbReference type="NCBI Taxonomy" id="295065"/>
    <lineage>
        <taxon>Bacteria</taxon>
        <taxon>Bacillati</taxon>
        <taxon>Bacillota</taxon>
        <taxon>Bacilli</taxon>
        <taxon>Bacillales</taxon>
        <taxon>Bacillaceae</taxon>
        <taxon>Lentibacillus</taxon>
    </lineage>
</organism>
<feature type="transmembrane region" description="Helical" evidence="2">
    <location>
        <begin position="20"/>
        <end position="39"/>
    </location>
</feature>
<name>A0ABP3IV53_9BACI</name>